<sequence length="262" mass="27896">MKKLEGKVAIVTAATAGIGLASAKKLAENGALVYIAGLEDELAQKALAECSEEKLNVKFHPFNAFDYEGYHVMVEHVAREEGRLDILVNNFGMGIPTKDFDILTGDPYAFFDILQKNIGSVYLPCKPAIRYMVEHGGGNIVNISSIGGLLPDVSRLGYGVSKAAINYLTKAIALQFGNKNIRCNAVAPGMIGTDAVKNSMTGDFQKAFLRHVPLGRVGEPEDIANAVLFLASDDSSFITGHILDVAGGFGIGTPEYADAVKG</sequence>
<dbReference type="CDD" id="cd05233">
    <property type="entry name" value="SDR_c"/>
    <property type="match status" value="1"/>
</dbReference>
<evidence type="ECO:0000256" key="1">
    <source>
        <dbReference type="ARBA" id="ARBA00006484"/>
    </source>
</evidence>
<dbReference type="InterPro" id="IPR036291">
    <property type="entry name" value="NAD(P)-bd_dom_sf"/>
</dbReference>
<dbReference type="PANTHER" id="PTHR42760">
    <property type="entry name" value="SHORT-CHAIN DEHYDROGENASES/REDUCTASES FAMILY MEMBER"/>
    <property type="match status" value="1"/>
</dbReference>
<dbReference type="PRINTS" id="PR00081">
    <property type="entry name" value="GDHRDH"/>
</dbReference>
<reference evidence="3 4" key="1">
    <citation type="submission" date="2018-05" db="EMBL/GenBank/DDBJ databases">
        <title>Genome comparison of Eubacterium sp.</title>
        <authorList>
            <person name="Feng Y."/>
            <person name="Sanchez-Andrea I."/>
            <person name="Stams A.J.M."/>
            <person name="De Vos W.M."/>
        </authorList>
    </citation>
    <scope>NUCLEOTIDE SEQUENCE [LARGE SCALE GENOMIC DNA]</scope>
    <source>
        <strain evidence="3 4">YI</strain>
    </source>
</reference>
<evidence type="ECO:0000313" key="3">
    <source>
        <dbReference type="EMBL" id="QCT71328.1"/>
    </source>
</evidence>
<protein>
    <submittedName>
        <fullName evidence="3">SDR family NAD(P)-dependent oxidoreductase</fullName>
    </submittedName>
</protein>
<name>A0A4P9C737_EUBML</name>
<dbReference type="RefSeq" id="WP_074618424.1">
    <property type="nucleotide sequence ID" value="NZ_CABJDW020000003.1"/>
</dbReference>
<dbReference type="PROSITE" id="PS00061">
    <property type="entry name" value="ADH_SHORT"/>
    <property type="match status" value="1"/>
</dbReference>
<dbReference type="Gene3D" id="3.40.50.720">
    <property type="entry name" value="NAD(P)-binding Rossmann-like Domain"/>
    <property type="match status" value="1"/>
</dbReference>
<dbReference type="SUPFAM" id="SSF51735">
    <property type="entry name" value="NAD(P)-binding Rossmann-fold domains"/>
    <property type="match status" value="1"/>
</dbReference>
<gene>
    <name evidence="3" type="ORF">CPZ25_008290</name>
</gene>
<proteinExistence type="inferred from homology"/>
<dbReference type="Proteomes" id="UP000218387">
    <property type="component" value="Chromosome"/>
</dbReference>
<accession>A0A4P9C737</accession>
<dbReference type="PRINTS" id="PR00080">
    <property type="entry name" value="SDRFAMILY"/>
</dbReference>
<dbReference type="GO" id="GO:0016616">
    <property type="term" value="F:oxidoreductase activity, acting on the CH-OH group of donors, NAD or NADP as acceptor"/>
    <property type="evidence" value="ECO:0007669"/>
    <property type="project" value="TreeGrafter"/>
</dbReference>
<dbReference type="GO" id="GO:0008206">
    <property type="term" value="P:bile acid metabolic process"/>
    <property type="evidence" value="ECO:0007669"/>
    <property type="project" value="UniProtKB-ARBA"/>
</dbReference>
<dbReference type="InterPro" id="IPR020904">
    <property type="entry name" value="Sc_DH/Rdtase_CS"/>
</dbReference>
<dbReference type="AlphaFoldDB" id="A0A4P9C737"/>
<keyword evidence="2" id="KW-0560">Oxidoreductase</keyword>
<dbReference type="InterPro" id="IPR002347">
    <property type="entry name" value="SDR_fam"/>
</dbReference>
<dbReference type="Pfam" id="PF13561">
    <property type="entry name" value="adh_short_C2"/>
    <property type="match status" value="1"/>
</dbReference>
<keyword evidence="4" id="KW-1185">Reference proteome</keyword>
<dbReference type="FunFam" id="3.40.50.720:FF:000084">
    <property type="entry name" value="Short-chain dehydrogenase reductase"/>
    <property type="match status" value="1"/>
</dbReference>
<dbReference type="KEGG" id="emt:CPZ25_008290"/>
<evidence type="ECO:0000313" key="4">
    <source>
        <dbReference type="Proteomes" id="UP000218387"/>
    </source>
</evidence>
<dbReference type="EMBL" id="CP029487">
    <property type="protein sequence ID" value="QCT71328.1"/>
    <property type="molecule type" value="Genomic_DNA"/>
</dbReference>
<organism evidence="3 4">
    <name type="scientific">Eubacterium maltosivorans</name>
    <dbReference type="NCBI Taxonomy" id="2041044"/>
    <lineage>
        <taxon>Bacteria</taxon>
        <taxon>Bacillati</taxon>
        <taxon>Bacillota</taxon>
        <taxon>Clostridia</taxon>
        <taxon>Eubacteriales</taxon>
        <taxon>Eubacteriaceae</taxon>
        <taxon>Eubacterium</taxon>
    </lineage>
</organism>
<comment type="similarity">
    <text evidence="1">Belongs to the short-chain dehydrogenases/reductases (SDR) family.</text>
</comment>
<evidence type="ECO:0000256" key="2">
    <source>
        <dbReference type="ARBA" id="ARBA00023002"/>
    </source>
</evidence>